<keyword evidence="1" id="KW-0812">Transmembrane</keyword>
<dbReference type="AlphaFoldDB" id="Q9KCG3"/>
<feature type="transmembrane region" description="Helical" evidence="1">
    <location>
        <begin position="122"/>
        <end position="138"/>
    </location>
</feature>
<dbReference type="PIR" id="H83850">
    <property type="entry name" value="H83850"/>
</dbReference>
<feature type="transmembrane region" description="Helical" evidence="1">
    <location>
        <begin position="54"/>
        <end position="78"/>
    </location>
</feature>
<evidence type="ECO:0000256" key="1">
    <source>
        <dbReference type="SAM" id="Phobius"/>
    </source>
</evidence>
<dbReference type="MEROPS" id="G05.A04"/>
<dbReference type="GO" id="GO:0004175">
    <property type="term" value="F:endopeptidase activity"/>
    <property type="evidence" value="ECO:0007669"/>
    <property type="project" value="UniProtKB-ARBA"/>
</dbReference>
<dbReference type="GO" id="GO:0080120">
    <property type="term" value="P:CAAX-box protein maturation"/>
    <property type="evidence" value="ECO:0007669"/>
    <property type="project" value="UniProtKB-ARBA"/>
</dbReference>
<dbReference type="OrthoDB" id="1523022at2"/>
<dbReference type="STRING" id="272558.gene:10727506"/>
<feature type="transmembrane region" description="Helical" evidence="1">
    <location>
        <begin position="99"/>
        <end position="116"/>
    </location>
</feature>
<feature type="transmembrane region" description="Helical" evidence="1">
    <location>
        <begin position="20"/>
        <end position="39"/>
    </location>
</feature>
<keyword evidence="4" id="KW-1185">Reference proteome</keyword>
<keyword evidence="1" id="KW-0472">Membrane</keyword>
<evidence type="ECO:0000313" key="4">
    <source>
        <dbReference type="Proteomes" id="UP000001258"/>
    </source>
</evidence>
<dbReference type="EMBL" id="BA000004">
    <property type="protein sequence ID" value="BAB05327.1"/>
    <property type="molecule type" value="Genomic_DNA"/>
</dbReference>
<proteinExistence type="predicted"/>
<organism evidence="3 4">
    <name type="scientific">Halalkalibacterium halodurans (strain ATCC BAA-125 / DSM 18197 / FERM 7344 / JCM 9153 / C-125)</name>
    <name type="common">Bacillus halodurans</name>
    <dbReference type="NCBI Taxonomy" id="272558"/>
    <lineage>
        <taxon>Bacteria</taxon>
        <taxon>Bacillati</taxon>
        <taxon>Bacillota</taxon>
        <taxon>Bacilli</taxon>
        <taxon>Bacillales</taxon>
        <taxon>Bacillaceae</taxon>
        <taxon>Halalkalibacterium (ex Joshi et al. 2022)</taxon>
    </lineage>
</organism>
<dbReference type="InterPro" id="IPR003675">
    <property type="entry name" value="Rce1/LyrA-like_dom"/>
</dbReference>
<feature type="transmembrane region" description="Helical" evidence="1">
    <location>
        <begin position="169"/>
        <end position="189"/>
    </location>
</feature>
<protein>
    <submittedName>
        <fullName evidence="3">BH1608 protein</fullName>
    </submittedName>
</protein>
<dbReference type="Pfam" id="PF02517">
    <property type="entry name" value="Rce1-like"/>
    <property type="match status" value="1"/>
</dbReference>
<gene>
    <name evidence="3" type="ordered locus">BH1608</name>
</gene>
<feature type="domain" description="CAAX prenyl protease 2/Lysostaphin resistance protein A-like" evidence="2">
    <location>
        <begin position="98"/>
        <end position="180"/>
    </location>
</feature>
<accession>Q9KCG3</accession>
<dbReference type="eggNOG" id="COG1266">
    <property type="taxonomic scope" value="Bacteria"/>
</dbReference>
<dbReference type="Proteomes" id="UP000001258">
    <property type="component" value="Chromosome"/>
</dbReference>
<evidence type="ECO:0000259" key="2">
    <source>
        <dbReference type="Pfam" id="PF02517"/>
    </source>
</evidence>
<sequence>MKRQQQLIKQMTDRELLINLYLSQTSMLVIAFILGWWWFGSWDAYIDILRFEPFNIFVLGGGAAVLVVTVDIVLYRYVPKEWMDDGGINERVFRNRSTFHIAFLSLVVAVAEETLFRGIIQQQLGLVIASLVFALVHFRYLHKPILFISIVAISFLLGVLFLVTGNLLVTIFAHFCIDFLLGIFLRNMLKSSSNRGIT</sequence>
<evidence type="ECO:0000313" key="3">
    <source>
        <dbReference type="EMBL" id="BAB05327.1"/>
    </source>
</evidence>
<reference evidence="3 4" key="1">
    <citation type="journal article" date="2000" name="Nucleic Acids Res.">
        <title>Complete genome sequence of the alkaliphilic bacterium Bacillus halodurans and genomic sequence comparison with Bacillus subtilis.</title>
        <authorList>
            <person name="Takami H."/>
            <person name="Nakasone K."/>
            <person name="Takaki Y."/>
            <person name="Maeno G."/>
            <person name="Sasaki R."/>
            <person name="Masui N."/>
            <person name="Fuji F."/>
            <person name="Hirama C."/>
            <person name="Nakamura Y."/>
            <person name="Ogasawara N."/>
            <person name="Kuhara S."/>
            <person name="Horikoshi K."/>
        </authorList>
    </citation>
    <scope>NUCLEOTIDE SEQUENCE [LARGE SCALE GENOMIC DNA]</scope>
    <source>
        <strain evidence="4">ATCC BAA-125 / DSM 18197 / FERM 7344 / JCM 9153 / C-125</strain>
    </source>
</reference>
<name>Q9KCG3_HALH5</name>
<dbReference type="KEGG" id="bha:BH1608"/>
<dbReference type="HOGENOM" id="CLU_108801_0_0_9"/>
<dbReference type="RefSeq" id="WP_010897771.1">
    <property type="nucleotide sequence ID" value="NC_002570.2"/>
</dbReference>
<keyword evidence="1" id="KW-1133">Transmembrane helix</keyword>
<feature type="transmembrane region" description="Helical" evidence="1">
    <location>
        <begin position="145"/>
        <end position="163"/>
    </location>
</feature>